<dbReference type="GO" id="GO:0032991">
    <property type="term" value="C:protein-containing complex"/>
    <property type="evidence" value="ECO:0007669"/>
    <property type="project" value="UniProtKB-ARBA"/>
</dbReference>
<dbReference type="OrthoDB" id="541719at2759"/>
<feature type="domain" description="Suppressor of forked" evidence="11">
    <location>
        <begin position="363"/>
        <end position="683"/>
    </location>
</feature>
<evidence type="ECO:0000313" key="14">
    <source>
        <dbReference type="Proteomes" id="UP000262825"/>
    </source>
</evidence>
<comment type="similarity">
    <text evidence="2">Belongs to the crooked-neck family.</text>
</comment>
<evidence type="ECO:0000256" key="4">
    <source>
        <dbReference type="ARBA" id="ARBA00022728"/>
    </source>
</evidence>
<gene>
    <name evidence="13" type="ORF">SCODWIG_03740</name>
</gene>
<evidence type="ECO:0000256" key="2">
    <source>
        <dbReference type="ARBA" id="ARBA00008644"/>
    </source>
</evidence>
<dbReference type="PANTHER" id="PTHR11246">
    <property type="entry name" value="PRE-MRNA SPLICING FACTOR"/>
    <property type="match status" value="1"/>
</dbReference>
<keyword evidence="5" id="KW-0677">Repeat</keyword>
<dbReference type="GO" id="GO:0000398">
    <property type="term" value="P:mRNA splicing, via spliceosome"/>
    <property type="evidence" value="ECO:0007669"/>
    <property type="project" value="InterPro"/>
</dbReference>
<keyword evidence="4" id="KW-0747">Spliceosome</keyword>
<proteinExistence type="inferred from homology"/>
<dbReference type="InterPro" id="IPR011990">
    <property type="entry name" value="TPR-like_helical_dom_sf"/>
</dbReference>
<evidence type="ECO:0000259" key="11">
    <source>
        <dbReference type="Pfam" id="PF05843"/>
    </source>
</evidence>
<dbReference type="SUPFAM" id="SSF48452">
    <property type="entry name" value="TPR-like"/>
    <property type="match status" value="2"/>
</dbReference>
<dbReference type="InterPro" id="IPR003107">
    <property type="entry name" value="HAT"/>
</dbReference>
<dbReference type="Pfam" id="PF05843">
    <property type="entry name" value="Suf"/>
    <property type="match status" value="1"/>
</dbReference>
<keyword evidence="7" id="KW-0539">Nucleus</keyword>
<evidence type="ECO:0000256" key="5">
    <source>
        <dbReference type="ARBA" id="ARBA00022737"/>
    </source>
</evidence>
<dbReference type="AlphaFoldDB" id="A0A376BBL8"/>
<keyword evidence="6" id="KW-0508">mRNA splicing</keyword>
<reference evidence="14" key="1">
    <citation type="submission" date="2018-06" db="EMBL/GenBank/DDBJ databases">
        <authorList>
            <person name="Guldener U."/>
        </authorList>
    </citation>
    <scope>NUCLEOTIDE SEQUENCE [LARGE SCALE GENOMIC DNA]</scope>
    <source>
        <strain evidence="14">UTAD17</strain>
    </source>
</reference>
<evidence type="ECO:0000256" key="10">
    <source>
        <dbReference type="SAM" id="MobiDB-lite"/>
    </source>
</evidence>
<dbReference type="GO" id="GO:0005634">
    <property type="term" value="C:nucleus"/>
    <property type="evidence" value="ECO:0007669"/>
    <property type="project" value="UniProtKB-SubCell"/>
</dbReference>
<evidence type="ECO:0000256" key="8">
    <source>
        <dbReference type="ARBA" id="ARBA00026188"/>
    </source>
</evidence>
<dbReference type="PANTHER" id="PTHR11246:SF3">
    <property type="entry name" value="CROOKED NECK-LIKE PROTEIN 1"/>
    <property type="match status" value="1"/>
</dbReference>
<evidence type="ECO:0000256" key="3">
    <source>
        <dbReference type="ARBA" id="ARBA00022664"/>
    </source>
</evidence>
<dbReference type="EMBL" id="UFAJ01001036">
    <property type="protein sequence ID" value="SSD61979.1"/>
    <property type="molecule type" value="Genomic_DNA"/>
</dbReference>
<evidence type="ECO:0000256" key="9">
    <source>
        <dbReference type="ARBA" id="ARBA00039167"/>
    </source>
</evidence>
<evidence type="ECO:0000313" key="13">
    <source>
        <dbReference type="EMBL" id="SSD61979.1"/>
    </source>
</evidence>
<evidence type="ECO:0000259" key="12">
    <source>
        <dbReference type="Pfam" id="PF23233"/>
    </source>
</evidence>
<evidence type="ECO:0000256" key="1">
    <source>
        <dbReference type="ARBA" id="ARBA00004123"/>
    </source>
</evidence>
<comment type="subcellular location">
    <subcellularLocation>
        <location evidence="1">Nucleus</location>
    </subcellularLocation>
</comment>
<dbReference type="InterPro" id="IPR055433">
    <property type="entry name" value="HAT_Syf1-like_N"/>
</dbReference>
<sequence>MNNSEINNISNLATDSNAGDGVDSEMKLIRDAYIQKELKQNVSKNKRKLHIDILDLEELKYFQNLKRREFEEYLKRNRLDGPQWIRYADYEVEQRDIQRARSIFERALRVNNANIPLWIHYIDVELKNKSINHARNLLDRATTLLPQVSKLWYKYVYVEEALGQIELAREVFRKWMEVTSNETDWDSYVEFEIRHQNYDNVRKLFSNHYLKKHSNAESWLKCVNFEQNYSSVSNVRNVYSLAVDTLANNGNQINALAKVVSHFANWECEQGEMERASKLYEICLKQWPNNALLKNFYAIFAKQFGDKEFILDKRAAQYREQLLNNPTLYTVWWIYFDLLENTSTNTDNLKEAFELFEGISSTPNSLEKTDEWKQYIWIWIRILTTSELKYGVRHTTSKYEYLVNQVLKKIQKFTFGKIWVMYAKYLIRNLGDVKKARKTLGYALGRYPKKSIFHKYIKLECDLKEFDRARKLYEKLIEFEPLNLQSWLDYVKLEDTLGDIERCHGIFNAGLKVFISTDEEKKRDEKLLPKWYNEYIKFETEQSEYTEARKLWNDFCNKVGDTETQIWVNWAYWECSAPTDSQLEVLDKYSDENEDSESEDMINFDITQENIENGRKVLEKALVNFRGDPIKRLAILKKYVIFEKTYGTNEHLKHIQSRLPIIKHVLLKKNGIEKDSIQYQFPDDANLSNGKKDEENQESEENLASSNPMLKLLTKAKEWKEQQYQG</sequence>
<name>A0A376BBL8_9ASCO</name>
<dbReference type="InterPro" id="IPR008847">
    <property type="entry name" value="Suf"/>
</dbReference>
<accession>A0A376BBL8</accession>
<dbReference type="VEuPathDB" id="FungiDB:SCODWIG_03740"/>
<dbReference type="Proteomes" id="UP000262825">
    <property type="component" value="Unassembled WGS sequence"/>
</dbReference>
<dbReference type="SMART" id="SM00386">
    <property type="entry name" value="HAT"/>
    <property type="match status" value="11"/>
</dbReference>
<dbReference type="Pfam" id="PF23233">
    <property type="entry name" value="HAT_Syf1_CNRKL1_N"/>
    <property type="match status" value="1"/>
</dbReference>
<protein>
    <recommendedName>
        <fullName evidence="9">Pre-mRNA-splicing factor CLF1</fullName>
    </recommendedName>
    <alternativeName>
        <fullName evidence="8">mRNA 3'-end-processing protein RNA14</fullName>
    </alternativeName>
</protein>
<evidence type="ECO:0000256" key="7">
    <source>
        <dbReference type="ARBA" id="ARBA00023242"/>
    </source>
</evidence>
<keyword evidence="14" id="KW-1185">Reference proteome</keyword>
<keyword evidence="3" id="KW-0507">mRNA processing</keyword>
<dbReference type="InterPro" id="IPR045075">
    <property type="entry name" value="Syf1-like"/>
</dbReference>
<dbReference type="Gene3D" id="1.25.40.10">
    <property type="entry name" value="Tetratricopeptide repeat domain"/>
    <property type="match status" value="4"/>
</dbReference>
<evidence type="ECO:0000256" key="6">
    <source>
        <dbReference type="ARBA" id="ARBA00023187"/>
    </source>
</evidence>
<organism evidence="13 14">
    <name type="scientific">Saccharomycodes ludwigii</name>
    <dbReference type="NCBI Taxonomy" id="36035"/>
    <lineage>
        <taxon>Eukaryota</taxon>
        <taxon>Fungi</taxon>
        <taxon>Dikarya</taxon>
        <taxon>Ascomycota</taxon>
        <taxon>Saccharomycotina</taxon>
        <taxon>Saccharomycetes</taxon>
        <taxon>Saccharomycodales</taxon>
        <taxon>Saccharomycodaceae</taxon>
        <taxon>Saccharomycodes</taxon>
    </lineage>
</organism>
<feature type="region of interest" description="Disordered" evidence="10">
    <location>
        <begin position="682"/>
        <end position="710"/>
    </location>
</feature>
<feature type="domain" description="Pre-mRNA-splicing factor Syf1-like N-terminal HAT-repeats" evidence="12">
    <location>
        <begin position="69"/>
        <end position="201"/>
    </location>
</feature>